<name>A0ACB6RCB5_9PLEO</name>
<gene>
    <name evidence="1" type="ORF">BDR25DRAFT_208023</name>
</gene>
<dbReference type="Proteomes" id="UP000799755">
    <property type="component" value="Unassembled WGS sequence"/>
</dbReference>
<keyword evidence="2" id="KW-1185">Reference proteome</keyword>
<organism evidence="1 2">
    <name type="scientific">Lindgomyces ingoldianus</name>
    <dbReference type="NCBI Taxonomy" id="673940"/>
    <lineage>
        <taxon>Eukaryota</taxon>
        <taxon>Fungi</taxon>
        <taxon>Dikarya</taxon>
        <taxon>Ascomycota</taxon>
        <taxon>Pezizomycotina</taxon>
        <taxon>Dothideomycetes</taxon>
        <taxon>Pleosporomycetidae</taxon>
        <taxon>Pleosporales</taxon>
        <taxon>Lindgomycetaceae</taxon>
        <taxon>Lindgomyces</taxon>
    </lineage>
</organism>
<proteinExistence type="predicted"/>
<dbReference type="EMBL" id="MU003493">
    <property type="protein sequence ID" value="KAF2476958.1"/>
    <property type="molecule type" value="Genomic_DNA"/>
</dbReference>
<evidence type="ECO:0000313" key="2">
    <source>
        <dbReference type="Proteomes" id="UP000799755"/>
    </source>
</evidence>
<evidence type="ECO:0000313" key="1">
    <source>
        <dbReference type="EMBL" id="KAF2476958.1"/>
    </source>
</evidence>
<comment type="caution">
    <text evidence="1">The sequence shown here is derived from an EMBL/GenBank/DDBJ whole genome shotgun (WGS) entry which is preliminary data.</text>
</comment>
<protein>
    <submittedName>
        <fullName evidence="1">Uncharacterized protein</fullName>
    </submittedName>
</protein>
<accession>A0ACB6RCB5</accession>
<sequence length="149" mass="17016">IVGLIECSTKLLYLISCIYQIRDTWEPLACYLQNLNQEVHKFANLVRPRLQRLNQEVRINADQLTGTTEHARITLTSELYRTASLLYLHQVVPDQLRSDSKARGLVSDGLGLVDRMEVFTSPWPMFLLASNVCTDVERRQALAILNTVD</sequence>
<reference evidence="1" key="1">
    <citation type="journal article" date="2020" name="Stud. Mycol.">
        <title>101 Dothideomycetes genomes: a test case for predicting lifestyles and emergence of pathogens.</title>
        <authorList>
            <person name="Haridas S."/>
            <person name="Albert R."/>
            <person name="Binder M."/>
            <person name="Bloem J."/>
            <person name="Labutti K."/>
            <person name="Salamov A."/>
            <person name="Andreopoulos B."/>
            <person name="Baker S."/>
            <person name="Barry K."/>
            <person name="Bills G."/>
            <person name="Bluhm B."/>
            <person name="Cannon C."/>
            <person name="Castanera R."/>
            <person name="Culley D."/>
            <person name="Daum C."/>
            <person name="Ezra D."/>
            <person name="Gonzalez J."/>
            <person name="Henrissat B."/>
            <person name="Kuo A."/>
            <person name="Liang C."/>
            <person name="Lipzen A."/>
            <person name="Lutzoni F."/>
            <person name="Magnuson J."/>
            <person name="Mondo S."/>
            <person name="Nolan M."/>
            <person name="Ohm R."/>
            <person name="Pangilinan J."/>
            <person name="Park H.-J."/>
            <person name="Ramirez L."/>
            <person name="Alfaro M."/>
            <person name="Sun H."/>
            <person name="Tritt A."/>
            <person name="Yoshinaga Y."/>
            <person name="Zwiers L.-H."/>
            <person name="Turgeon B."/>
            <person name="Goodwin S."/>
            <person name="Spatafora J."/>
            <person name="Crous P."/>
            <person name="Grigoriev I."/>
        </authorList>
    </citation>
    <scope>NUCLEOTIDE SEQUENCE</scope>
    <source>
        <strain evidence="1">ATCC 200398</strain>
    </source>
</reference>
<feature type="non-terminal residue" evidence="1">
    <location>
        <position position="1"/>
    </location>
</feature>